<accession>A0A3S5B627</accession>
<evidence type="ECO:0000256" key="1">
    <source>
        <dbReference type="SAM" id="Phobius"/>
    </source>
</evidence>
<dbReference type="AlphaFoldDB" id="A0A3S5B627"/>
<comment type="caution">
    <text evidence="2">The sequence shown here is derived from an EMBL/GenBank/DDBJ whole genome shotgun (WGS) entry which is preliminary data.</text>
</comment>
<keyword evidence="3" id="KW-1185">Reference proteome</keyword>
<keyword evidence="1" id="KW-1133">Transmembrane helix</keyword>
<dbReference type="Proteomes" id="UP000784294">
    <property type="component" value="Unassembled WGS sequence"/>
</dbReference>
<dbReference type="EMBL" id="CAAALY010020347">
    <property type="protein sequence ID" value="VEL14207.1"/>
    <property type="molecule type" value="Genomic_DNA"/>
</dbReference>
<organism evidence="2 3">
    <name type="scientific">Protopolystoma xenopodis</name>
    <dbReference type="NCBI Taxonomy" id="117903"/>
    <lineage>
        <taxon>Eukaryota</taxon>
        <taxon>Metazoa</taxon>
        <taxon>Spiralia</taxon>
        <taxon>Lophotrochozoa</taxon>
        <taxon>Platyhelminthes</taxon>
        <taxon>Monogenea</taxon>
        <taxon>Polyopisthocotylea</taxon>
        <taxon>Polystomatidea</taxon>
        <taxon>Polystomatidae</taxon>
        <taxon>Protopolystoma</taxon>
    </lineage>
</organism>
<keyword evidence="1" id="KW-0812">Transmembrane</keyword>
<keyword evidence="1" id="KW-0472">Membrane</keyword>
<sequence length="378" mass="40921">MSCSVLLRLAIPSDDADYDAGETFGNVPLPRYNFGNDHAYNGLQTRWDLIPRNLSDNLFAKGVIERLFASLVVGGGGYVSYAENFCSYRSSILQPMAVPKLGCYVEPYQESWKPCMVSTCIPNHKALNRPAYPANIWLISFFLAILIMLAVCVLVAGLWRGSFAMRAGYQRYTGSGISSNLHPTIRQSRAFSTTWLLNKLVPSKLGGYQRAPGRLELSGDGFIGFSNYSAYGGCEGTSSAGHGEIDLTRGLVGVLTPGRLEPTVKSGQSGVVRLDLTGSGVSKEPGVMYVTEASQMTGHVNQTSDRRQRLEPSSTLANALVPAPELSLNVAAKAQGQSIHSPYLPNLAANPAPIPTTIEIPFSALPYKMLEDNFLEEL</sequence>
<evidence type="ECO:0000313" key="2">
    <source>
        <dbReference type="EMBL" id="VEL14207.1"/>
    </source>
</evidence>
<name>A0A3S5B627_9PLAT</name>
<protein>
    <submittedName>
        <fullName evidence="2">Uncharacterized protein</fullName>
    </submittedName>
</protein>
<proteinExistence type="predicted"/>
<evidence type="ECO:0000313" key="3">
    <source>
        <dbReference type="Proteomes" id="UP000784294"/>
    </source>
</evidence>
<gene>
    <name evidence="2" type="ORF">PXEA_LOCUS7647</name>
</gene>
<reference evidence="2" key="1">
    <citation type="submission" date="2018-11" db="EMBL/GenBank/DDBJ databases">
        <authorList>
            <consortium name="Pathogen Informatics"/>
        </authorList>
    </citation>
    <scope>NUCLEOTIDE SEQUENCE</scope>
</reference>
<feature type="transmembrane region" description="Helical" evidence="1">
    <location>
        <begin position="136"/>
        <end position="159"/>
    </location>
</feature>